<keyword evidence="5" id="KW-0336">GPI-anchor</keyword>
<keyword evidence="8" id="KW-0449">Lipoprotein</keyword>
<name>N1PBN5_DOTSN</name>
<evidence type="ECO:0000256" key="7">
    <source>
        <dbReference type="ARBA" id="ARBA00023157"/>
    </source>
</evidence>
<keyword evidence="7" id="KW-1015">Disulfide bond</keyword>
<feature type="non-terminal residue" evidence="10">
    <location>
        <position position="1"/>
    </location>
</feature>
<comment type="subcellular location">
    <subcellularLocation>
        <location evidence="1">Membrane</location>
        <topology evidence="1">Lipid-anchor</topology>
        <topology evidence="1">GPI-anchor</topology>
    </subcellularLocation>
    <subcellularLocation>
        <location evidence="2">Secreted</location>
    </subcellularLocation>
</comment>
<evidence type="ECO:0000256" key="5">
    <source>
        <dbReference type="ARBA" id="ARBA00022622"/>
    </source>
</evidence>
<evidence type="ECO:0000256" key="2">
    <source>
        <dbReference type="ARBA" id="ARBA00004613"/>
    </source>
</evidence>
<keyword evidence="6" id="KW-0732">Signal</keyword>
<keyword evidence="11" id="KW-1185">Reference proteome</keyword>
<organism evidence="10 11">
    <name type="scientific">Dothistroma septosporum (strain NZE10 / CBS 128990)</name>
    <name type="common">Red band needle blight fungus</name>
    <name type="synonym">Mycosphaerella pini</name>
    <dbReference type="NCBI Taxonomy" id="675120"/>
    <lineage>
        <taxon>Eukaryota</taxon>
        <taxon>Fungi</taxon>
        <taxon>Dikarya</taxon>
        <taxon>Ascomycota</taxon>
        <taxon>Pezizomycotina</taxon>
        <taxon>Dothideomycetes</taxon>
        <taxon>Dothideomycetidae</taxon>
        <taxon>Mycosphaerellales</taxon>
        <taxon>Mycosphaerellaceae</taxon>
        <taxon>Dothistroma</taxon>
    </lineage>
</organism>
<dbReference type="OMA" id="PKNFCEA"/>
<dbReference type="InterPro" id="IPR008427">
    <property type="entry name" value="Extracellular_membr_CFEM_dom"/>
</dbReference>
<keyword evidence="5" id="KW-0325">Glycoprotein</keyword>
<dbReference type="GO" id="GO:0098552">
    <property type="term" value="C:side of membrane"/>
    <property type="evidence" value="ECO:0007669"/>
    <property type="project" value="UniProtKB-KW"/>
</dbReference>
<evidence type="ECO:0000313" key="10">
    <source>
        <dbReference type="EMBL" id="EME38512.1"/>
    </source>
</evidence>
<evidence type="ECO:0000313" key="11">
    <source>
        <dbReference type="Proteomes" id="UP000016933"/>
    </source>
</evidence>
<keyword evidence="5" id="KW-0472">Membrane</keyword>
<dbReference type="HOGENOM" id="CLU_2855837_0_0_1"/>
<comment type="similarity">
    <text evidence="3">Belongs to the RBT5 family.</text>
</comment>
<evidence type="ECO:0000256" key="6">
    <source>
        <dbReference type="ARBA" id="ARBA00022729"/>
    </source>
</evidence>
<accession>N1PBN5</accession>
<dbReference type="GO" id="GO:0005576">
    <property type="term" value="C:extracellular region"/>
    <property type="evidence" value="ECO:0007669"/>
    <property type="project" value="UniProtKB-SubCell"/>
</dbReference>
<evidence type="ECO:0000256" key="8">
    <source>
        <dbReference type="ARBA" id="ARBA00023288"/>
    </source>
</evidence>
<feature type="domain" description="CFEM" evidence="9">
    <location>
        <begin position="4"/>
        <end position="49"/>
    </location>
</feature>
<proteinExistence type="inferred from homology"/>
<dbReference type="Proteomes" id="UP000016933">
    <property type="component" value="Unassembled WGS sequence"/>
</dbReference>
<dbReference type="AlphaFoldDB" id="N1PBN5"/>
<evidence type="ECO:0000256" key="4">
    <source>
        <dbReference type="ARBA" id="ARBA00022525"/>
    </source>
</evidence>
<evidence type="ECO:0000256" key="1">
    <source>
        <dbReference type="ARBA" id="ARBA00004589"/>
    </source>
</evidence>
<keyword evidence="4" id="KW-0964">Secreted</keyword>
<dbReference type="Pfam" id="PF05730">
    <property type="entry name" value="CFEM"/>
    <property type="match status" value="1"/>
</dbReference>
<evidence type="ECO:0000256" key="3">
    <source>
        <dbReference type="ARBA" id="ARBA00010031"/>
    </source>
</evidence>
<sequence>IPAVTDLPLCAQGCVIGYGNCDPSDVKCICTNKPYLDPIVGCVKDSCSPFLVQGLSDPKNFCEAG</sequence>
<protein>
    <recommendedName>
        <fullName evidence="9">CFEM domain-containing protein</fullName>
    </recommendedName>
</protein>
<gene>
    <name evidence="10" type="ORF">DOTSEDRAFT_140883</name>
</gene>
<dbReference type="EMBL" id="KB446547">
    <property type="protein sequence ID" value="EME38512.1"/>
    <property type="molecule type" value="Genomic_DNA"/>
</dbReference>
<dbReference type="OrthoDB" id="3648802at2759"/>
<reference evidence="11" key="1">
    <citation type="journal article" date="2012" name="PLoS Genet.">
        <title>The genomes of the fungal plant pathogens Cladosporium fulvum and Dothistroma septosporum reveal adaptation to different hosts and lifestyles but also signatures of common ancestry.</title>
        <authorList>
            <person name="de Wit P.J.G.M."/>
            <person name="van der Burgt A."/>
            <person name="Oekmen B."/>
            <person name="Stergiopoulos I."/>
            <person name="Abd-Elsalam K.A."/>
            <person name="Aerts A.L."/>
            <person name="Bahkali A.H."/>
            <person name="Beenen H.G."/>
            <person name="Chettri P."/>
            <person name="Cox M.P."/>
            <person name="Datema E."/>
            <person name="de Vries R.P."/>
            <person name="Dhillon B."/>
            <person name="Ganley A.R."/>
            <person name="Griffiths S.A."/>
            <person name="Guo Y."/>
            <person name="Hamelin R.C."/>
            <person name="Henrissat B."/>
            <person name="Kabir M.S."/>
            <person name="Jashni M.K."/>
            <person name="Kema G."/>
            <person name="Klaubauf S."/>
            <person name="Lapidus A."/>
            <person name="Levasseur A."/>
            <person name="Lindquist E."/>
            <person name="Mehrabi R."/>
            <person name="Ohm R.A."/>
            <person name="Owen T.J."/>
            <person name="Salamov A."/>
            <person name="Schwelm A."/>
            <person name="Schijlen E."/>
            <person name="Sun H."/>
            <person name="van den Burg H.A."/>
            <person name="van Ham R.C.H.J."/>
            <person name="Zhang S."/>
            <person name="Goodwin S.B."/>
            <person name="Grigoriev I.V."/>
            <person name="Collemare J."/>
            <person name="Bradshaw R.E."/>
        </authorList>
    </citation>
    <scope>NUCLEOTIDE SEQUENCE [LARGE SCALE GENOMIC DNA]</scope>
    <source>
        <strain evidence="11">NZE10 / CBS 128990</strain>
    </source>
</reference>
<evidence type="ECO:0000259" key="9">
    <source>
        <dbReference type="Pfam" id="PF05730"/>
    </source>
</evidence>
<reference evidence="10 11" key="2">
    <citation type="journal article" date="2012" name="PLoS Pathog.">
        <title>Diverse lifestyles and strategies of plant pathogenesis encoded in the genomes of eighteen Dothideomycetes fungi.</title>
        <authorList>
            <person name="Ohm R.A."/>
            <person name="Feau N."/>
            <person name="Henrissat B."/>
            <person name="Schoch C.L."/>
            <person name="Horwitz B.A."/>
            <person name="Barry K.W."/>
            <person name="Condon B.J."/>
            <person name="Copeland A.C."/>
            <person name="Dhillon B."/>
            <person name="Glaser F."/>
            <person name="Hesse C.N."/>
            <person name="Kosti I."/>
            <person name="LaButti K."/>
            <person name="Lindquist E.A."/>
            <person name="Lucas S."/>
            <person name="Salamov A.A."/>
            <person name="Bradshaw R.E."/>
            <person name="Ciuffetti L."/>
            <person name="Hamelin R.C."/>
            <person name="Kema G.H.J."/>
            <person name="Lawrence C."/>
            <person name="Scott J.A."/>
            <person name="Spatafora J.W."/>
            <person name="Turgeon B.G."/>
            <person name="de Wit P.J.G.M."/>
            <person name="Zhong S."/>
            <person name="Goodwin S.B."/>
            <person name="Grigoriev I.V."/>
        </authorList>
    </citation>
    <scope>NUCLEOTIDE SEQUENCE [LARGE SCALE GENOMIC DNA]</scope>
    <source>
        <strain evidence="11">NZE10 / CBS 128990</strain>
    </source>
</reference>